<protein>
    <submittedName>
        <fullName evidence="1">Uncharacterized protein</fullName>
    </submittedName>
</protein>
<evidence type="ECO:0000313" key="1">
    <source>
        <dbReference type="EMBL" id="GGM85031.1"/>
    </source>
</evidence>
<dbReference type="RefSeq" id="WP_189062254.1">
    <property type="nucleotide sequence ID" value="NZ_BMMK01000089.1"/>
</dbReference>
<name>A0A8J3CL13_9PSEU</name>
<accession>A0A8J3CL13</accession>
<dbReference type="AlphaFoldDB" id="A0A8J3CL13"/>
<sequence>MSTGKQLRDRGFAEVTAADRAVHRNVGERIKAAIDQLLAEGGEWTAEDVRARLPEGVEPHSPNLLGAIIGNYASRGLIRRVDLRTSRRPSRHAAEIKVWAGTRGDEERVA</sequence>
<proteinExistence type="predicted"/>
<comment type="caution">
    <text evidence="1">The sequence shown here is derived from an EMBL/GenBank/DDBJ whole genome shotgun (WGS) entry which is preliminary data.</text>
</comment>
<evidence type="ECO:0000313" key="2">
    <source>
        <dbReference type="Proteomes" id="UP000637578"/>
    </source>
</evidence>
<dbReference type="Proteomes" id="UP000637578">
    <property type="component" value="Unassembled WGS sequence"/>
</dbReference>
<reference evidence="1" key="1">
    <citation type="journal article" date="2014" name="Int. J. Syst. Evol. Microbiol.">
        <title>Complete genome sequence of Corynebacterium casei LMG S-19264T (=DSM 44701T), isolated from a smear-ripened cheese.</title>
        <authorList>
            <consortium name="US DOE Joint Genome Institute (JGI-PGF)"/>
            <person name="Walter F."/>
            <person name="Albersmeier A."/>
            <person name="Kalinowski J."/>
            <person name="Ruckert C."/>
        </authorList>
    </citation>
    <scope>NUCLEOTIDE SEQUENCE</scope>
    <source>
        <strain evidence="1">CGMCC 4.5737</strain>
    </source>
</reference>
<reference evidence="1" key="2">
    <citation type="submission" date="2020-09" db="EMBL/GenBank/DDBJ databases">
        <authorList>
            <person name="Sun Q."/>
            <person name="Zhou Y."/>
        </authorList>
    </citation>
    <scope>NUCLEOTIDE SEQUENCE</scope>
    <source>
        <strain evidence="1">CGMCC 4.5737</strain>
    </source>
</reference>
<organism evidence="1 2">
    <name type="scientific">Longimycelium tulufanense</name>
    <dbReference type="NCBI Taxonomy" id="907463"/>
    <lineage>
        <taxon>Bacteria</taxon>
        <taxon>Bacillati</taxon>
        <taxon>Actinomycetota</taxon>
        <taxon>Actinomycetes</taxon>
        <taxon>Pseudonocardiales</taxon>
        <taxon>Pseudonocardiaceae</taxon>
        <taxon>Longimycelium</taxon>
    </lineage>
</organism>
<dbReference type="EMBL" id="BMMK01000089">
    <property type="protein sequence ID" value="GGM85031.1"/>
    <property type="molecule type" value="Genomic_DNA"/>
</dbReference>
<keyword evidence="2" id="KW-1185">Reference proteome</keyword>
<gene>
    <name evidence="1" type="ORF">GCM10012275_64750</name>
</gene>